<dbReference type="CDD" id="cd07824">
    <property type="entry name" value="SRPBCC_6"/>
    <property type="match status" value="1"/>
</dbReference>
<name>A0A542BT27_SERFO</name>
<dbReference type="InterPro" id="IPR000182">
    <property type="entry name" value="GNAT_dom"/>
</dbReference>
<dbReference type="Gene3D" id="3.30.530.20">
    <property type="match status" value="1"/>
</dbReference>
<accession>A0A542BT27</accession>
<keyword evidence="4" id="KW-0689">Ribosomal protein</keyword>
<reference evidence="4" key="1">
    <citation type="submission" date="2019-06" db="EMBL/GenBank/DDBJ databases">
        <authorList>
            <person name="Deangelis K."/>
            <person name="Huntemann M."/>
            <person name="Clum A."/>
            <person name="Pillay M."/>
            <person name="Palaniappan K."/>
            <person name="Varghese N."/>
            <person name="Mikhailova N."/>
            <person name="Stamatis D."/>
            <person name="Reddy T."/>
            <person name="Daum C."/>
            <person name="Shapiro N."/>
            <person name="Ivanova N."/>
            <person name="Kyrpides N."/>
            <person name="Woyke T."/>
        </authorList>
    </citation>
    <scope>NUCLEOTIDE SEQUENCE [LARGE SCALE GENOMIC DNA]</scope>
    <source>
        <strain evidence="4">128R</strain>
    </source>
</reference>
<sequence>MAEYRFATTWRIKAPLQVVWDTLYHPDIWATWWKSLIQVVEVTKGDELGIGALHRYTWKGILPYRITFDIRILNIVPLQLLEGQASGEVEGNGQWRFSYDGTYTIARYIWHIRTKRLWMNCLAPVAAPLFRWNHDAVMRQGAKGLAQKLGTSVEMAPYSVNKQRGDAMQIRRYQEADRPFLRTLYLAARKAAFTWRDTGHYRLEDFDRSTLGEEIWVAEKDGKLLGFVSIYSADNFIHNLYVDPHLPPQGVGTALLHAAEHTFTSTGSLKCLVKNQKALAFYHKHGWQTISTGCDGNEEYYLLHFPKK</sequence>
<comment type="caution">
    <text evidence="4">The sequence shown here is derived from an EMBL/GenBank/DDBJ whole genome shotgun (WGS) entry which is preliminary data.</text>
</comment>
<dbReference type="AlphaFoldDB" id="A0A542BT27"/>
<dbReference type="EMBL" id="VISQ01000001">
    <property type="protein sequence ID" value="TVZ70766.1"/>
    <property type="molecule type" value="Genomic_DNA"/>
</dbReference>
<evidence type="ECO:0000313" key="4">
    <source>
        <dbReference type="EMBL" id="TVZ70766.1"/>
    </source>
</evidence>
<dbReference type="CDD" id="cd04301">
    <property type="entry name" value="NAT_SF"/>
    <property type="match status" value="1"/>
</dbReference>
<dbReference type="InterPro" id="IPR023393">
    <property type="entry name" value="START-like_dom_sf"/>
</dbReference>
<dbReference type="GO" id="GO:0016747">
    <property type="term" value="F:acyltransferase activity, transferring groups other than amino-acyl groups"/>
    <property type="evidence" value="ECO:0007669"/>
    <property type="project" value="InterPro"/>
</dbReference>
<feature type="domain" description="N-acetyltransferase" evidence="3">
    <location>
        <begin position="168"/>
        <end position="308"/>
    </location>
</feature>
<dbReference type="PROSITE" id="PS51186">
    <property type="entry name" value="GNAT"/>
    <property type="match status" value="1"/>
</dbReference>
<organism evidence="4">
    <name type="scientific">Serratia fonticola</name>
    <dbReference type="NCBI Taxonomy" id="47917"/>
    <lineage>
        <taxon>Bacteria</taxon>
        <taxon>Pseudomonadati</taxon>
        <taxon>Pseudomonadota</taxon>
        <taxon>Gammaproteobacteria</taxon>
        <taxon>Enterobacterales</taxon>
        <taxon>Yersiniaceae</taxon>
        <taxon>Serratia</taxon>
    </lineage>
</organism>
<reference evidence="4" key="2">
    <citation type="submission" date="2019-08" db="EMBL/GenBank/DDBJ databases">
        <title>Investigation of anaerobic lignin degradation for improved lignocellulosic biofuels.</title>
        <authorList>
            <person name="Deangelis K.PhD."/>
        </authorList>
    </citation>
    <scope>NUCLEOTIDE SEQUENCE [LARGE SCALE GENOMIC DNA]</scope>
    <source>
        <strain evidence="4">128R</strain>
    </source>
</reference>
<evidence type="ECO:0000256" key="1">
    <source>
        <dbReference type="ARBA" id="ARBA00022679"/>
    </source>
</evidence>
<protein>
    <submittedName>
        <fullName evidence="4">Ribosomal protein S18 acetylase RimI-like enzyme</fullName>
    </submittedName>
</protein>
<evidence type="ECO:0000259" key="3">
    <source>
        <dbReference type="PROSITE" id="PS51186"/>
    </source>
</evidence>
<dbReference type="Gene3D" id="3.40.630.30">
    <property type="match status" value="1"/>
</dbReference>
<dbReference type="PANTHER" id="PTHR43800">
    <property type="entry name" value="PEPTIDYL-LYSINE N-ACETYLTRANSFERASE YJAB"/>
    <property type="match status" value="1"/>
</dbReference>
<keyword evidence="4" id="KW-0687">Ribonucleoprotein</keyword>
<dbReference type="GO" id="GO:0005840">
    <property type="term" value="C:ribosome"/>
    <property type="evidence" value="ECO:0007669"/>
    <property type="project" value="UniProtKB-KW"/>
</dbReference>
<dbReference type="SUPFAM" id="SSF55961">
    <property type="entry name" value="Bet v1-like"/>
    <property type="match status" value="1"/>
</dbReference>
<dbReference type="Pfam" id="PF00583">
    <property type="entry name" value="Acetyltransf_1"/>
    <property type="match status" value="1"/>
</dbReference>
<keyword evidence="2" id="KW-0012">Acyltransferase</keyword>
<evidence type="ECO:0000256" key="2">
    <source>
        <dbReference type="ARBA" id="ARBA00023315"/>
    </source>
</evidence>
<gene>
    <name evidence="4" type="ORF">FHU10_3359</name>
</gene>
<dbReference type="SUPFAM" id="SSF55729">
    <property type="entry name" value="Acyl-CoA N-acyltransferases (Nat)"/>
    <property type="match status" value="1"/>
</dbReference>
<keyword evidence="1" id="KW-0808">Transferase</keyword>
<dbReference type="PANTHER" id="PTHR43800:SF1">
    <property type="entry name" value="PEPTIDYL-LYSINE N-ACETYLTRANSFERASE YJAB"/>
    <property type="match status" value="1"/>
</dbReference>
<proteinExistence type="predicted"/>
<dbReference type="InterPro" id="IPR016181">
    <property type="entry name" value="Acyl_CoA_acyltransferase"/>
</dbReference>